<dbReference type="OrthoDB" id="4007at2759"/>
<dbReference type="Pfam" id="PF06331">
    <property type="entry name" value="Tfb5"/>
    <property type="match status" value="1"/>
</dbReference>
<dbReference type="InterPro" id="IPR007129">
    <property type="entry name" value="Ubiqinol_cyt_c_chaperone_CPB3"/>
</dbReference>
<organism evidence="3 4">
    <name type="scientific">Meloidogyne graminicola</name>
    <dbReference type="NCBI Taxonomy" id="189291"/>
    <lineage>
        <taxon>Eukaryota</taxon>
        <taxon>Metazoa</taxon>
        <taxon>Ecdysozoa</taxon>
        <taxon>Nematoda</taxon>
        <taxon>Chromadorea</taxon>
        <taxon>Rhabditida</taxon>
        <taxon>Tylenchina</taxon>
        <taxon>Tylenchomorpha</taxon>
        <taxon>Tylenchoidea</taxon>
        <taxon>Meloidogynidae</taxon>
        <taxon>Meloidogyninae</taxon>
        <taxon>Meloidogyne</taxon>
    </lineage>
</organism>
<dbReference type="SUPFAM" id="SSF142897">
    <property type="entry name" value="TFB5-like"/>
    <property type="match status" value="1"/>
</dbReference>
<dbReference type="InterPro" id="IPR021150">
    <property type="entry name" value="Ubiq_cyt_c_chap"/>
</dbReference>
<dbReference type="InterPro" id="IPR009400">
    <property type="entry name" value="TFIIH_TTDA/Tfb5"/>
</dbReference>
<feature type="domain" description="Ubiquinol-cytochrome c chaperone" evidence="2">
    <location>
        <begin position="132"/>
        <end position="276"/>
    </location>
</feature>
<proteinExistence type="inferred from homology"/>
<comment type="similarity">
    <text evidence="1">Belongs to the CBP3 family.</text>
</comment>
<sequence>MVNVKRGIVIKCDPAMRQFLKHLNETKAFGRAFIINVRLPTPPIKQPENQNIPTLPQQNNPNVLTLEFEQLKNDEQNNPKTYYSLSRMRQLIAKLATRYYYNEESRMLLFKSSSKLYYDCSNGFNYISLHKEFGLEDNFDSWYRLTLLHIWLILTRLQQSMEAYSYCYLKRMITQNFHHDKTHRYNTIFKDHAYAKLKRRTNFRQLYFDVYMSSLFEYDDGFLGDDKHLSGAIWRSLYLMDDNIDIIYIERVVCYIRSTLHFLNNIDVNLLLVKGIDNWRITEKIVKNTKEG</sequence>
<dbReference type="AlphaFoldDB" id="A0A8S9ZI60"/>
<reference evidence="3" key="1">
    <citation type="journal article" date="2020" name="Ecol. Evol.">
        <title>Genome structure and content of the rice root-knot nematode (Meloidogyne graminicola).</title>
        <authorList>
            <person name="Phan N.T."/>
            <person name="Danchin E.G.J."/>
            <person name="Klopp C."/>
            <person name="Perfus-Barbeoch L."/>
            <person name="Kozlowski D.K."/>
            <person name="Koutsovoulos G.D."/>
            <person name="Lopez-Roques C."/>
            <person name="Bouchez O."/>
            <person name="Zahm M."/>
            <person name="Besnard G."/>
            <person name="Bellafiore S."/>
        </authorList>
    </citation>
    <scope>NUCLEOTIDE SEQUENCE</scope>
    <source>
        <strain evidence="3">VN-18</strain>
    </source>
</reference>
<dbReference type="GO" id="GO:0006289">
    <property type="term" value="P:nucleotide-excision repair"/>
    <property type="evidence" value="ECO:0007669"/>
    <property type="project" value="InterPro"/>
</dbReference>
<accession>A0A8S9ZI60</accession>
<dbReference type="GO" id="GO:0006367">
    <property type="term" value="P:transcription initiation at RNA polymerase II promoter"/>
    <property type="evidence" value="ECO:0007669"/>
    <property type="project" value="InterPro"/>
</dbReference>
<dbReference type="GO" id="GO:0000439">
    <property type="term" value="C:transcription factor TFIIH core complex"/>
    <property type="evidence" value="ECO:0007669"/>
    <property type="project" value="InterPro"/>
</dbReference>
<dbReference type="InterPro" id="IPR035935">
    <property type="entry name" value="TFB5-like_sf"/>
</dbReference>
<dbReference type="Proteomes" id="UP000605970">
    <property type="component" value="Unassembled WGS sequence"/>
</dbReference>
<dbReference type="GO" id="GO:0034551">
    <property type="term" value="P:mitochondrial respiratory chain complex III assembly"/>
    <property type="evidence" value="ECO:0007669"/>
    <property type="project" value="TreeGrafter"/>
</dbReference>
<evidence type="ECO:0000259" key="2">
    <source>
        <dbReference type="Pfam" id="PF03981"/>
    </source>
</evidence>
<dbReference type="PANTHER" id="PTHR12184">
    <property type="entry name" value="UBIQUINOL-CYTOCHROME C REDUCTASE COMPLEX ASSEMBLY FACTOR 1 FAMILY MEMBER"/>
    <property type="match status" value="1"/>
</dbReference>
<dbReference type="EMBL" id="JABEBT010000086">
    <property type="protein sequence ID" value="KAF7633062.1"/>
    <property type="molecule type" value="Genomic_DNA"/>
</dbReference>
<keyword evidence="4" id="KW-1185">Reference proteome</keyword>
<dbReference type="GO" id="GO:0005739">
    <property type="term" value="C:mitochondrion"/>
    <property type="evidence" value="ECO:0007669"/>
    <property type="project" value="TreeGrafter"/>
</dbReference>
<gene>
    <name evidence="3" type="ORF">Mgra_00007556</name>
</gene>
<dbReference type="SMART" id="SM01395">
    <property type="entry name" value="Tbf5"/>
    <property type="match status" value="1"/>
</dbReference>
<name>A0A8S9ZI60_9BILA</name>
<comment type="caution">
    <text evidence="3">The sequence shown here is derived from an EMBL/GenBank/DDBJ whole genome shotgun (WGS) entry which is preliminary data.</text>
</comment>
<evidence type="ECO:0000256" key="1">
    <source>
        <dbReference type="ARBA" id="ARBA00006407"/>
    </source>
</evidence>
<dbReference type="Pfam" id="PF03981">
    <property type="entry name" value="Ubiq_cyt_C_chap"/>
    <property type="match status" value="1"/>
</dbReference>
<evidence type="ECO:0000313" key="3">
    <source>
        <dbReference type="EMBL" id="KAF7633062.1"/>
    </source>
</evidence>
<evidence type="ECO:0000313" key="4">
    <source>
        <dbReference type="Proteomes" id="UP000605970"/>
    </source>
</evidence>
<protein>
    <recommendedName>
        <fullName evidence="2">Ubiquinol-cytochrome c chaperone domain-containing protein</fullName>
    </recommendedName>
</protein>
<dbReference type="Gene3D" id="3.30.70.1220">
    <property type="entry name" value="TFB5-like"/>
    <property type="match status" value="1"/>
</dbReference>
<dbReference type="PANTHER" id="PTHR12184:SF1">
    <property type="entry name" value="UBIQUINOL-CYTOCHROME-C REDUCTASE COMPLEX ASSEMBLY FACTOR 1"/>
    <property type="match status" value="1"/>
</dbReference>